<reference evidence="16 17" key="1">
    <citation type="journal article" date="2015" name="BMC Genomics">
        <title>Comparative genomics of Fructobacillus spp. and Leuconostoc spp. reveals niche-specific evolution of Fructobacillus spp.</title>
        <authorList>
            <person name="Endo A."/>
            <person name="Tanizawa Y."/>
            <person name="Tanaka N."/>
            <person name="Maeno S."/>
            <person name="Kumar H."/>
            <person name="Shiwa Y."/>
            <person name="Okada S."/>
            <person name="Yoshikawa H."/>
            <person name="Dicks L."/>
            <person name="Nakagawa J."/>
            <person name="Arita M."/>
        </authorList>
    </citation>
    <scope>NUCLEOTIDE SEQUENCE [LARGE SCALE GENOMIC DNA]</scope>
    <source>
        <strain evidence="16 17">JCM 12225</strain>
    </source>
</reference>
<dbReference type="GO" id="GO:0006355">
    <property type="term" value="P:regulation of DNA-templated transcription"/>
    <property type="evidence" value="ECO:0007669"/>
    <property type="project" value="InterPro"/>
</dbReference>
<evidence type="ECO:0000256" key="11">
    <source>
        <dbReference type="ARBA" id="ARBA00030399"/>
    </source>
</evidence>
<evidence type="ECO:0000256" key="6">
    <source>
        <dbReference type="ARBA" id="ARBA00022552"/>
    </source>
</evidence>
<dbReference type="SUPFAM" id="SSF48013">
    <property type="entry name" value="NusB-like"/>
    <property type="match status" value="1"/>
</dbReference>
<dbReference type="GO" id="GO:0005737">
    <property type="term" value="C:cytoplasm"/>
    <property type="evidence" value="ECO:0007669"/>
    <property type="project" value="UniProtKB-SubCell"/>
</dbReference>
<dbReference type="GO" id="GO:0008649">
    <property type="term" value="F:rRNA methyltransferase activity"/>
    <property type="evidence" value="ECO:0007669"/>
    <property type="project" value="InterPro"/>
</dbReference>
<evidence type="ECO:0000256" key="1">
    <source>
        <dbReference type="ARBA" id="ARBA00002724"/>
    </source>
</evidence>
<feature type="binding site" evidence="14">
    <location>
        <position position="315"/>
    </location>
    <ligand>
        <name>S-adenosyl-L-methionine</name>
        <dbReference type="ChEBI" id="CHEBI:59789"/>
    </ligand>
</feature>
<dbReference type="GO" id="GO:0003723">
    <property type="term" value="F:RNA binding"/>
    <property type="evidence" value="ECO:0007669"/>
    <property type="project" value="UniProtKB-UniRule"/>
</dbReference>
<evidence type="ECO:0000256" key="4">
    <source>
        <dbReference type="ARBA" id="ARBA00012140"/>
    </source>
</evidence>
<evidence type="ECO:0000256" key="13">
    <source>
        <dbReference type="ARBA" id="ARBA00047283"/>
    </source>
</evidence>
<dbReference type="Pfam" id="PF01029">
    <property type="entry name" value="NusB"/>
    <property type="match status" value="1"/>
</dbReference>
<feature type="binding site" evidence="14">
    <location>
        <position position="287"/>
    </location>
    <ligand>
        <name>S-adenosyl-L-methionine</name>
        <dbReference type="ChEBI" id="CHEBI:59789"/>
    </ligand>
</feature>
<evidence type="ECO:0000256" key="2">
    <source>
        <dbReference type="ARBA" id="ARBA00004496"/>
    </source>
</evidence>
<evidence type="ECO:0000259" key="15">
    <source>
        <dbReference type="PROSITE" id="PS51686"/>
    </source>
</evidence>
<dbReference type="Gene3D" id="1.10.940.10">
    <property type="entry name" value="NusB-like"/>
    <property type="match status" value="1"/>
</dbReference>
<evidence type="ECO:0000256" key="12">
    <source>
        <dbReference type="ARBA" id="ARBA00031088"/>
    </source>
</evidence>
<feature type="binding site" evidence="14">
    <location>
        <position position="333"/>
    </location>
    <ligand>
        <name>S-adenosyl-L-methionine</name>
        <dbReference type="ChEBI" id="CHEBI:59789"/>
    </ligand>
</feature>
<comment type="subcellular location">
    <subcellularLocation>
        <location evidence="2">Cytoplasm</location>
    </subcellularLocation>
</comment>
<feature type="binding site" evidence="14">
    <location>
        <begin position="263"/>
        <end position="269"/>
    </location>
    <ligand>
        <name>S-adenosyl-L-methionine</name>
        <dbReference type="ChEBI" id="CHEBI:59789"/>
    </ligand>
</feature>
<dbReference type="InterPro" id="IPR018314">
    <property type="entry name" value="RsmB/NOL1/NOP2-like_CS"/>
</dbReference>
<comment type="catalytic activity">
    <reaction evidence="13">
        <text>cytidine(967) in 16S rRNA + S-adenosyl-L-methionine = 5-methylcytidine(967) in 16S rRNA + S-adenosyl-L-homocysteine + H(+)</text>
        <dbReference type="Rhea" id="RHEA:42748"/>
        <dbReference type="Rhea" id="RHEA-COMP:10219"/>
        <dbReference type="Rhea" id="RHEA-COMP:10220"/>
        <dbReference type="ChEBI" id="CHEBI:15378"/>
        <dbReference type="ChEBI" id="CHEBI:57856"/>
        <dbReference type="ChEBI" id="CHEBI:59789"/>
        <dbReference type="ChEBI" id="CHEBI:74483"/>
        <dbReference type="ChEBI" id="CHEBI:82748"/>
        <dbReference type="EC" id="2.1.1.176"/>
    </reaction>
</comment>
<dbReference type="InterPro" id="IPR029063">
    <property type="entry name" value="SAM-dependent_MTases_sf"/>
</dbReference>
<keyword evidence="17" id="KW-1185">Reference proteome</keyword>
<dbReference type="PRINTS" id="PR02008">
    <property type="entry name" value="RCMTFAMILY"/>
</dbReference>
<dbReference type="InterPro" id="IPR001678">
    <property type="entry name" value="MeTrfase_RsmB-F_NOP2_dom"/>
</dbReference>
<dbReference type="Gene3D" id="3.40.50.150">
    <property type="entry name" value="Vaccinia Virus protein VP39"/>
    <property type="match status" value="1"/>
</dbReference>
<dbReference type="InterPro" id="IPR049560">
    <property type="entry name" value="MeTrfase_RsmB-F_NOP2_cat"/>
</dbReference>
<evidence type="ECO:0000256" key="7">
    <source>
        <dbReference type="ARBA" id="ARBA00022603"/>
    </source>
</evidence>
<dbReference type="InterPro" id="IPR023267">
    <property type="entry name" value="RCMT"/>
</dbReference>
<evidence type="ECO:0000256" key="3">
    <source>
        <dbReference type="ARBA" id="ARBA00007494"/>
    </source>
</evidence>
<evidence type="ECO:0000313" key="17">
    <source>
        <dbReference type="Proteomes" id="UP000253891"/>
    </source>
</evidence>
<keyword evidence="5" id="KW-0963">Cytoplasm</keyword>
<dbReference type="InterPro" id="IPR035926">
    <property type="entry name" value="NusB-like_sf"/>
</dbReference>
<dbReference type="InterPro" id="IPR054728">
    <property type="entry name" value="RsmB-like_ferredoxin"/>
</dbReference>
<proteinExistence type="inferred from homology"/>
<keyword evidence="6" id="KW-0698">rRNA processing</keyword>
<evidence type="ECO:0000256" key="5">
    <source>
        <dbReference type="ARBA" id="ARBA00022490"/>
    </source>
</evidence>
<dbReference type="PROSITE" id="PS51686">
    <property type="entry name" value="SAM_MT_RSMB_NOP"/>
    <property type="match status" value="1"/>
</dbReference>
<dbReference type="PANTHER" id="PTHR22807:SF53">
    <property type="entry name" value="RIBOSOMAL RNA SMALL SUBUNIT METHYLTRANSFERASE B-RELATED"/>
    <property type="match status" value="1"/>
</dbReference>
<evidence type="ECO:0000313" key="16">
    <source>
        <dbReference type="EMBL" id="GAP00074.1"/>
    </source>
</evidence>
<dbReference type="EMBL" id="DF968005">
    <property type="protein sequence ID" value="GAP00074.1"/>
    <property type="molecule type" value="Genomic_DNA"/>
</dbReference>
<dbReference type="FunFam" id="3.40.50.150:FF:000022">
    <property type="entry name" value="Ribosomal RNA small subunit methyltransferase B"/>
    <property type="match status" value="1"/>
</dbReference>
<dbReference type="NCBIfam" id="NF011494">
    <property type="entry name" value="PRK14902.1"/>
    <property type="match status" value="1"/>
</dbReference>
<dbReference type="PANTHER" id="PTHR22807">
    <property type="entry name" value="NOP2 YEAST -RELATED NOL1/NOP2/FMU SUN DOMAIN-CONTAINING"/>
    <property type="match status" value="1"/>
</dbReference>
<organism evidence="16 17">
    <name type="scientific">Fructobacillus ficulneus</name>
    <dbReference type="NCBI Taxonomy" id="157463"/>
    <lineage>
        <taxon>Bacteria</taxon>
        <taxon>Bacillati</taxon>
        <taxon>Bacillota</taxon>
        <taxon>Bacilli</taxon>
        <taxon>Lactobacillales</taxon>
        <taxon>Lactobacillaceae</taxon>
        <taxon>Fructobacillus</taxon>
    </lineage>
</organism>
<dbReference type="Pfam" id="PF22458">
    <property type="entry name" value="RsmF-B_ferredox"/>
    <property type="match status" value="1"/>
</dbReference>
<dbReference type="NCBIfam" id="TIGR00563">
    <property type="entry name" value="rsmB"/>
    <property type="match status" value="1"/>
</dbReference>
<protein>
    <recommendedName>
        <fullName evidence="4">16S rRNA (cytosine(967)-C(5))-methyltransferase</fullName>
        <ecNumber evidence="4">2.1.1.176</ecNumber>
    </recommendedName>
    <alternativeName>
        <fullName evidence="11">16S rRNA m5C967 methyltransferase</fullName>
    </alternativeName>
    <alternativeName>
        <fullName evidence="12">rRNA (cytosine-C(5)-)-methyltransferase RsmB</fullName>
    </alternativeName>
</protein>
<dbReference type="Pfam" id="PF01189">
    <property type="entry name" value="Methyltr_RsmB-F"/>
    <property type="match status" value="1"/>
</dbReference>
<dbReference type="SUPFAM" id="SSF53335">
    <property type="entry name" value="S-adenosyl-L-methionine-dependent methyltransferases"/>
    <property type="match status" value="1"/>
</dbReference>
<comment type="similarity">
    <text evidence="3 14">Belongs to the class I-like SAM-binding methyltransferase superfamily. RsmB/NOP family.</text>
</comment>
<dbReference type="InterPro" id="IPR004573">
    <property type="entry name" value="rRNA_ssu_MeTfrase_B"/>
</dbReference>
<evidence type="ECO:0000256" key="14">
    <source>
        <dbReference type="PROSITE-ProRule" id="PRU01023"/>
    </source>
</evidence>
<feature type="active site" description="Nucleophile" evidence="14">
    <location>
        <position position="386"/>
    </location>
</feature>
<dbReference type="CDD" id="cd02440">
    <property type="entry name" value="AdoMet_MTases"/>
    <property type="match status" value="1"/>
</dbReference>
<evidence type="ECO:0000256" key="9">
    <source>
        <dbReference type="ARBA" id="ARBA00022691"/>
    </source>
</evidence>
<keyword evidence="8 14" id="KW-0808">Transferase</keyword>
<evidence type="ECO:0000256" key="8">
    <source>
        <dbReference type="ARBA" id="ARBA00022679"/>
    </source>
</evidence>
<dbReference type="PROSITE" id="PS01153">
    <property type="entry name" value="NOL1_NOP2_SUN"/>
    <property type="match status" value="1"/>
</dbReference>
<dbReference type="RefSeq" id="WP_061993425.1">
    <property type="nucleotide sequence ID" value="NZ_DF968005.1"/>
</dbReference>
<dbReference type="EC" id="2.1.1.176" evidence="4"/>
<feature type="domain" description="SAM-dependent MTase RsmB/NOP-type" evidence="15">
    <location>
        <begin position="173"/>
        <end position="447"/>
    </location>
</feature>
<keyword evidence="7 14" id="KW-0489">Methyltransferase</keyword>
<evidence type="ECO:0000256" key="10">
    <source>
        <dbReference type="ARBA" id="ARBA00022884"/>
    </source>
</evidence>
<keyword evidence="9 14" id="KW-0949">S-adenosyl-L-methionine</keyword>
<dbReference type="InterPro" id="IPR006027">
    <property type="entry name" value="NusB_RsmB_TIM44"/>
</dbReference>
<dbReference type="OrthoDB" id="9810297at2"/>
<sequence>MPSKIKDSQNPRLLAVVTLAKIKNGAYSNLQLNQVIRQHNLKPVDKGLLTTLVYGTIQYRLLLEYWLTPFVKGKKLEPWVRELLLTALFQWHKLNKIPKHAIFNETIEVAKTLGNAGTAKFVTAILHNMDRSELRDADKISDPIMRLSISYSIPVWLVQSLLDQVGPAKTQSILSSLNEAPAQAVRVNTTRATADQAKAALEAEGLTVRDSKVARDALVVTGGHVASSQAFLDGLITIQDESAMLPVEALAIDDQVHSVLDAAAAPGGKTTQIAQYLTGDAKVTAIDIHDHKVKLIKANANRLGLADKVKAEALDARQVPDHYQEDFDRILVDAPCSGLGLLRRKPEIRYEKTLEDVLNLADLQLAILNSVAGRLAQDGRLVYSTCTILNQENDGVIKKFLAKNPNFELVKTETAKDLKSDRKDAVLKIYPDDYETDGFFVATLQKRRD</sequence>
<dbReference type="STRING" id="157463.GCA_001047075_00987"/>
<keyword evidence="10 14" id="KW-0694">RNA-binding</keyword>
<dbReference type="Proteomes" id="UP000253891">
    <property type="component" value="Unassembled WGS sequence"/>
</dbReference>
<gene>
    <name evidence="16" type="ORF">FFIC_280790</name>
</gene>
<comment type="function">
    <text evidence="1">Specifically methylates the cytosine at position 967 (m5C967) of 16S rRNA.</text>
</comment>
<dbReference type="AlphaFoldDB" id="A0A0K8MIS4"/>
<accession>A0A0K8MIS4</accession>
<name>A0A0K8MIS4_9LACO</name>